<dbReference type="InterPro" id="IPR036770">
    <property type="entry name" value="Ankyrin_rpt-contain_sf"/>
</dbReference>
<feature type="repeat" description="ANK" evidence="3">
    <location>
        <begin position="771"/>
        <end position="803"/>
    </location>
</feature>
<reference evidence="4 5" key="1">
    <citation type="submission" date="2024-02" db="EMBL/GenBank/DDBJ databases">
        <authorList>
            <person name="Chen Y."/>
            <person name="Shah S."/>
            <person name="Dougan E. K."/>
            <person name="Thang M."/>
            <person name="Chan C."/>
        </authorList>
    </citation>
    <scope>NUCLEOTIDE SEQUENCE [LARGE SCALE GENOMIC DNA]</scope>
</reference>
<dbReference type="Pfam" id="PF12796">
    <property type="entry name" value="Ank_2"/>
    <property type="match status" value="3"/>
</dbReference>
<keyword evidence="2 3" id="KW-0040">ANK repeat</keyword>
<evidence type="ECO:0000313" key="4">
    <source>
        <dbReference type="EMBL" id="CAK9105510.1"/>
    </source>
</evidence>
<evidence type="ECO:0000256" key="2">
    <source>
        <dbReference type="ARBA" id="ARBA00023043"/>
    </source>
</evidence>
<sequence>MDSEGTGRTLAAQHAHRILGEAGCSQFPEDAPADWVGVQRGRDLFVPGWGGFDIAAALDASGGASASIPSVSELRSIGYLMKYFPDLQDQMIRHKIQQLLRTPETLLARYIVQHHVFWADARNGNRLDEVESHWQDTNVANPSRALKEEPKKLLNRLVRDRAIASHPLIEFAHLVGQPTVFFDDSFFASTLESSFELSVLEESHSVLRAAQELNNCAADYSRNVRQKRCALVVLRSRKKLLAMGEWDLHDRRWCQISEHSDEPVRDEWLKMYKQLETDDFFPIRAVLPLPDLETSTGLLQEVKEDVVSIFSVEGSTSLDRLCSASILGIEPCMGWPCLLDGLEAFHPEASSALLLWSLAAAASSVHSADCELEIVIEKLLCKRADPDTMTDRGWSSLMFAVMVPDPSAIVARLLKAAADVDARAAQSGRTALMLACSIQNFSLVCRLVTFAASLDVAARIDGRTAVIQAVEVGAWSIAEFLLEANADINALRFDGKTSLMLAVEANQVEFVRTIVHQKAELNTKDERGSTALSIALEMKRSSQMDFLHILANGHCDLNMICPASKLPAVTLAASAGNMEVVELLVRCRAGIHGEHSSVAAAAASEKWHMVKRLVELEADPNVAISYKSESMKTNGYGNPKPSTVLIQATKSGDESLVQFLCHKGASANFMSDSNESACGAAAAANHLGVLKILAEAHADLDRSPLHGLPPLLVAANSKRWAALHLLLELRADTEVCNPDGETALIIAASQGNARGVSKLIDCRAKLEARSKGQTALLAAARQQSWMVVRRLAEARADLDAIESPDAKPVIVRLAETSQWDTLIHLARHGANLEAKGLAGRTVLMYAAESGLDDVAWWLLQCRADPNAEDQRGETALLKACNRQLESFMRLLWENGARIEIPLQKSRIPAMSKLLRKWQGNTDD</sequence>
<keyword evidence="1" id="KW-0677">Repeat</keyword>
<dbReference type="SUPFAM" id="SSF48403">
    <property type="entry name" value="Ankyrin repeat"/>
    <property type="match status" value="2"/>
</dbReference>
<feature type="repeat" description="ANK" evidence="3">
    <location>
        <begin position="838"/>
        <end position="870"/>
    </location>
</feature>
<organism evidence="4 5">
    <name type="scientific">Durusdinium trenchii</name>
    <dbReference type="NCBI Taxonomy" id="1381693"/>
    <lineage>
        <taxon>Eukaryota</taxon>
        <taxon>Sar</taxon>
        <taxon>Alveolata</taxon>
        <taxon>Dinophyceae</taxon>
        <taxon>Suessiales</taxon>
        <taxon>Symbiodiniaceae</taxon>
        <taxon>Durusdinium</taxon>
    </lineage>
</organism>
<dbReference type="PROSITE" id="PS50088">
    <property type="entry name" value="ANK_REPEAT"/>
    <property type="match status" value="5"/>
</dbReference>
<dbReference type="SMART" id="SM00248">
    <property type="entry name" value="ANK"/>
    <property type="match status" value="13"/>
</dbReference>
<dbReference type="PANTHER" id="PTHR24173:SF74">
    <property type="entry name" value="ANKYRIN REPEAT DOMAIN-CONTAINING PROTEIN 16"/>
    <property type="match status" value="1"/>
</dbReference>
<dbReference type="PANTHER" id="PTHR24173">
    <property type="entry name" value="ANKYRIN REPEAT CONTAINING"/>
    <property type="match status" value="1"/>
</dbReference>
<accession>A0ABP0RZK1</accession>
<dbReference type="Proteomes" id="UP001642484">
    <property type="component" value="Unassembled WGS sequence"/>
</dbReference>
<dbReference type="EMBL" id="CAXAMN010026750">
    <property type="protein sequence ID" value="CAK9105510.1"/>
    <property type="molecule type" value="Genomic_DNA"/>
</dbReference>
<proteinExistence type="predicted"/>
<dbReference type="InterPro" id="IPR002110">
    <property type="entry name" value="Ankyrin_rpt"/>
</dbReference>
<gene>
    <name evidence="4" type="ORF">CCMP2556_LOCUS49376</name>
</gene>
<evidence type="ECO:0000256" key="1">
    <source>
        <dbReference type="ARBA" id="ARBA00022737"/>
    </source>
</evidence>
<protein>
    <submittedName>
        <fullName evidence="4">Uncharacterized protein</fullName>
    </submittedName>
</protein>
<feature type="repeat" description="ANK" evidence="3">
    <location>
        <begin position="494"/>
        <end position="526"/>
    </location>
</feature>
<dbReference type="PROSITE" id="PS50297">
    <property type="entry name" value="ANK_REP_REGION"/>
    <property type="match status" value="2"/>
</dbReference>
<evidence type="ECO:0000313" key="5">
    <source>
        <dbReference type="Proteomes" id="UP001642484"/>
    </source>
</evidence>
<feature type="repeat" description="ANK" evidence="3">
    <location>
        <begin position="461"/>
        <end position="493"/>
    </location>
</feature>
<feature type="repeat" description="ANK" evidence="3">
    <location>
        <begin position="739"/>
        <end position="771"/>
    </location>
</feature>
<comment type="caution">
    <text evidence="4">The sequence shown here is derived from an EMBL/GenBank/DDBJ whole genome shotgun (WGS) entry which is preliminary data.</text>
</comment>
<name>A0ABP0RZK1_9DINO</name>
<evidence type="ECO:0000256" key="3">
    <source>
        <dbReference type="PROSITE-ProRule" id="PRU00023"/>
    </source>
</evidence>
<dbReference type="Gene3D" id="1.25.40.20">
    <property type="entry name" value="Ankyrin repeat-containing domain"/>
    <property type="match status" value="4"/>
</dbReference>
<keyword evidence="5" id="KW-1185">Reference proteome</keyword>